<reference evidence="2" key="1">
    <citation type="journal article" date="2019" name="Int. J. Syst. Evol. Microbiol.">
        <title>The Global Catalogue of Microorganisms (GCM) 10K type strain sequencing project: providing services to taxonomists for standard genome sequencing and annotation.</title>
        <authorList>
            <consortium name="The Broad Institute Genomics Platform"/>
            <consortium name="The Broad Institute Genome Sequencing Center for Infectious Disease"/>
            <person name="Wu L."/>
            <person name="Ma J."/>
        </authorList>
    </citation>
    <scope>NUCLEOTIDE SEQUENCE [LARGE SCALE GENOMIC DNA]</scope>
    <source>
        <strain evidence="2">JCM 16601</strain>
    </source>
</reference>
<keyword evidence="2" id="KW-1185">Reference proteome</keyword>
<proteinExistence type="predicted"/>
<protein>
    <submittedName>
        <fullName evidence="1">Uncharacterized protein</fullName>
    </submittedName>
</protein>
<sequence length="118" mass="13547">MITFENIEQINVIEESDLSKISLILFESLSLKRSYKNESVVNYSEYVLDAIADLFKKMLIQDKTMTKESKLNVINLLDKLKTQKENLELIRSDVGVSDIKQASKRLSKKSQSAFEAKL</sequence>
<gene>
    <name evidence="1" type="ORF">GCM10022210_28620</name>
</gene>
<dbReference type="RefSeq" id="WP_259087389.1">
    <property type="nucleotide sequence ID" value="NZ_BAAAZC010000019.1"/>
</dbReference>
<comment type="caution">
    <text evidence="1">The sequence shown here is derived from an EMBL/GenBank/DDBJ whole genome shotgun (WGS) entry which is preliminary data.</text>
</comment>
<dbReference type="Proteomes" id="UP001500742">
    <property type="component" value="Unassembled WGS sequence"/>
</dbReference>
<evidence type="ECO:0000313" key="1">
    <source>
        <dbReference type="EMBL" id="GAA3976205.1"/>
    </source>
</evidence>
<accession>A0ABP7Q4N1</accession>
<dbReference type="EMBL" id="BAAAZC010000019">
    <property type="protein sequence ID" value="GAA3976205.1"/>
    <property type="molecule type" value="Genomic_DNA"/>
</dbReference>
<name>A0ABP7Q4N1_9SPHI</name>
<evidence type="ECO:0000313" key="2">
    <source>
        <dbReference type="Proteomes" id="UP001500742"/>
    </source>
</evidence>
<organism evidence="1 2">
    <name type="scientific">Mucilaginibacter dorajii</name>
    <dbReference type="NCBI Taxonomy" id="692994"/>
    <lineage>
        <taxon>Bacteria</taxon>
        <taxon>Pseudomonadati</taxon>
        <taxon>Bacteroidota</taxon>
        <taxon>Sphingobacteriia</taxon>
        <taxon>Sphingobacteriales</taxon>
        <taxon>Sphingobacteriaceae</taxon>
        <taxon>Mucilaginibacter</taxon>
    </lineage>
</organism>